<dbReference type="PANTHER" id="PTHR11941">
    <property type="entry name" value="ENOYL-COA HYDRATASE-RELATED"/>
    <property type="match status" value="1"/>
</dbReference>
<dbReference type="GO" id="GO:0006635">
    <property type="term" value="P:fatty acid beta-oxidation"/>
    <property type="evidence" value="ECO:0007669"/>
    <property type="project" value="TreeGrafter"/>
</dbReference>
<comment type="catalytic activity">
    <reaction evidence="5">
        <text>a (3S)-3-hydroxyacyl-CoA = a (2E)-enoyl-CoA + H2O</text>
        <dbReference type="Rhea" id="RHEA:16105"/>
        <dbReference type="ChEBI" id="CHEBI:15377"/>
        <dbReference type="ChEBI" id="CHEBI:57318"/>
        <dbReference type="ChEBI" id="CHEBI:58856"/>
        <dbReference type="EC" id="4.2.1.17"/>
    </reaction>
</comment>
<dbReference type="Proteomes" id="UP000663792">
    <property type="component" value="Unassembled WGS sequence"/>
</dbReference>
<evidence type="ECO:0000256" key="7">
    <source>
        <dbReference type="RuleBase" id="RU003707"/>
    </source>
</evidence>
<evidence type="ECO:0000256" key="1">
    <source>
        <dbReference type="ARBA" id="ARBA00005254"/>
    </source>
</evidence>
<dbReference type="GO" id="GO:0004300">
    <property type="term" value="F:enoyl-CoA hydratase activity"/>
    <property type="evidence" value="ECO:0007669"/>
    <property type="project" value="UniProtKB-EC"/>
</dbReference>
<evidence type="ECO:0000256" key="2">
    <source>
        <dbReference type="ARBA" id="ARBA00012076"/>
    </source>
</evidence>
<evidence type="ECO:0000256" key="4">
    <source>
        <dbReference type="ARBA" id="ARBA00023239"/>
    </source>
</evidence>
<accession>A0A938YDH7</accession>
<dbReference type="FunFam" id="3.90.226.10:FF:000009">
    <property type="entry name" value="Carnitinyl-CoA dehydratase"/>
    <property type="match status" value="1"/>
</dbReference>
<dbReference type="Pfam" id="PF00378">
    <property type="entry name" value="ECH_1"/>
    <property type="match status" value="1"/>
</dbReference>
<evidence type="ECO:0000256" key="3">
    <source>
        <dbReference type="ARBA" id="ARBA00023098"/>
    </source>
</evidence>
<comment type="catalytic activity">
    <reaction evidence="6">
        <text>a 4-saturated-(3S)-3-hydroxyacyl-CoA = a (3E)-enoyl-CoA + H2O</text>
        <dbReference type="Rhea" id="RHEA:20724"/>
        <dbReference type="ChEBI" id="CHEBI:15377"/>
        <dbReference type="ChEBI" id="CHEBI:58521"/>
        <dbReference type="ChEBI" id="CHEBI:137480"/>
        <dbReference type="EC" id="4.2.1.17"/>
    </reaction>
</comment>
<evidence type="ECO:0000313" key="9">
    <source>
        <dbReference type="Proteomes" id="UP000663792"/>
    </source>
</evidence>
<comment type="similarity">
    <text evidence="1 7">Belongs to the enoyl-CoA hydratase/isomerase family.</text>
</comment>
<dbReference type="NCBIfam" id="NF006100">
    <property type="entry name" value="PRK08252.1"/>
    <property type="match status" value="1"/>
</dbReference>
<dbReference type="Gene3D" id="1.10.12.10">
    <property type="entry name" value="Lyase 2-enoyl-coa Hydratase, Chain A, domain 2"/>
    <property type="match status" value="1"/>
</dbReference>
<keyword evidence="3" id="KW-0443">Lipid metabolism</keyword>
<keyword evidence="4" id="KW-0456">Lyase</keyword>
<organism evidence="8 9">
    <name type="scientific">Nakamurella leprariae</name>
    <dbReference type="NCBI Taxonomy" id="2803911"/>
    <lineage>
        <taxon>Bacteria</taxon>
        <taxon>Bacillati</taxon>
        <taxon>Actinomycetota</taxon>
        <taxon>Actinomycetes</taxon>
        <taxon>Nakamurellales</taxon>
        <taxon>Nakamurellaceae</taxon>
        <taxon>Nakamurella</taxon>
    </lineage>
</organism>
<dbReference type="InterPro" id="IPR029045">
    <property type="entry name" value="ClpP/crotonase-like_dom_sf"/>
</dbReference>
<keyword evidence="9" id="KW-1185">Reference proteome</keyword>
<evidence type="ECO:0000256" key="5">
    <source>
        <dbReference type="ARBA" id="ARBA00023709"/>
    </source>
</evidence>
<dbReference type="PANTHER" id="PTHR11941:SF169">
    <property type="entry name" value="(7AS)-7A-METHYL-1,5-DIOXO-2,3,5,6,7,7A-HEXAHYDRO-1H-INDENE-CARBOXYL-COA HYDROLASE"/>
    <property type="match status" value="1"/>
</dbReference>
<reference evidence="8" key="1">
    <citation type="submission" date="2021-01" db="EMBL/GenBank/DDBJ databases">
        <title>YIM 132084 draft genome.</title>
        <authorList>
            <person name="An D."/>
        </authorList>
    </citation>
    <scope>NUCLEOTIDE SEQUENCE</scope>
    <source>
        <strain evidence="8">YIM 132084</strain>
    </source>
</reference>
<evidence type="ECO:0000256" key="6">
    <source>
        <dbReference type="ARBA" id="ARBA00023717"/>
    </source>
</evidence>
<dbReference type="InterPro" id="IPR014748">
    <property type="entry name" value="Enoyl-CoA_hydra_C"/>
</dbReference>
<gene>
    <name evidence="8" type="ORF">JL106_03950</name>
</gene>
<dbReference type="RefSeq" id="WP_205259364.1">
    <property type="nucleotide sequence ID" value="NZ_JAERWK010000005.1"/>
</dbReference>
<dbReference type="CDD" id="cd06558">
    <property type="entry name" value="crotonase-like"/>
    <property type="match status" value="1"/>
</dbReference>
<name>A0A938YDH7_9ACTN</name>
<dbReference type="EMBL" id="JAERWK010000005">
    <property type="protein sequence ID" value="MBM9466432.1"/>
    <property type="molecule type" value="Genomic_DNA"/>
</dbReference>
<dbReference type="InterPro" id="IPR001753">
    <property type="entry name" value="Enoyl-CoA_hydra/iso"/>
</dbReference>
<dbReference type="InterPro" id="IPR018376">
    <property type="entry name" value="Enoyl-CoA_hyd/isom_CS"/>
</dbReference>
<dbReference type="Gene3D" id="3.90.226.10">
    <property type="entry name" value="2-enoyl-CoA Hydratase, Chain A, domain 1"/>
    <property type="match status" value="1"/>
</dbReference>
<evidence type="ECO:0000313" key="8">
    <source>
        <dbReference type="EMBL" id="MBM9466432.1"/>
    </source>
</evidence>
<protein>
    <recommendedName>
        <fullName evidence="2">enoyl-CoA hydratase</fullName>
        <ecNumber evidence="2">4.2.1.17</ecNumber>
    </recommendedName>
</protein>
<dbReference type="EC" id="4.2.1.17" evidence="2"/>
<dbReference type="PROSITE" id="PS00166">
    <property type="entry name" value="ENOYL_COA_HYDRATASE"/>
    <property type="match status" value="1"/>
</dbReference>
<comment type="caution">
    <text evidence="8">The sequence shown here is derived from an EMBL/GenBank/DDBJ whole genome shotgun (WGS) entry which is preliminary data.</text>
</comment>
<sequence length="288" mass="29968">MSEVLDPAEPGACNGSAHADGTVAVGGNGTVLAERRGHVLIVTLHRPEARNAVNTDLTVGVGEALDLAEADPSIWVVVITGAGDKAFCAGADLKEAARGRQGPVDPRMERWGFAGYVKHMISKPTIAAVNGFALGGGTEIVLASDLAVAADTATFGLPEVKRGIFAGAGGAFRLARQIPPKIAMEHLLAGDPLPAARAFELGLVNAVVPLPELLDTALALAERICVNAPLSVQASKRLARGIVDGVAVDEADDWDRTAEEGRTLMRSADAMEGMTAFAEKRAPRWQGR</sequence>
<proteinExistence type="inferred from homology"/>
<dbReference type="AlphaFoldDB" id="A0A938YDH7"/>
<dbReference type="SUPFAM" id="SSF52096">
    <property type="entry name" value="ClpP/crotonase"/>
    <property type="match status" value="1"/>
</dbReference>